<sequence>MQTSSALVLAAGMSTNEPEVADGWPRAKHYRKKPKQGTVPTAESVKSEDRFKPKEKTSGWRPVVSARFAAESVMLWRRRSSYR</sequence>
<organism evidence="2 3">
    <name type="scientific">Marchantia polymorpha subsp. ruderalis</name>
    <dbReference type="NCBI Taxonomy" id="1480154"/>
    <lineage>
        <taxon>Eukaryota</taxon>
        <taxon>Viridiplantae</taxon>
        <taxon>Streptophyta</taxon>
        <taxon>Embryophyta</taxon>
        <taxon>Marchantiophyta</taxon>
        <taxon>Marchantiopsida</taxon>
        <taxon>Marchantiidae</taxon>
        <taxon>Marchantiales</taxon>
        <taxon>Marchantiaceae</taxon>
        <taxon>Marchantia</taxon>
    </lineage>
</organism>
<comment type="caution">
    <text evidence="2">The sequence shown here is derived from an EMBL/GenBank/DDBJ whole genome shotgun (WGS) entry which is preliminary data.</text>
</comment>
<proteinExistence type="predicted"/>
<keyword evidence="3" id="KW-1185">Reference proteome</keyword>
<dbReference type="AlphaFoldDB" id="A0A176WK89"/>
<accession>A0A176WK89</accession>
<dbReference type="EMBL" id="LVLJ01000736">
    <property type="protein sequence ID" value="OAE32765.1"/>
    <property type="molecule type" value="Genomic_DNA"/>
</dbReference>
<evidence type="ECO:0000313" key="2">
    <source>
        <dbReference type="EMBL" id="OAE32765.1"/>
    </source>
</evidence>
<gene>
    <name evidence="2" type="ORF">AXG93_3556s1150</name>
</gene>
<protein>
    <submittedName>
        <fullName evidence="2">Uncharacterized protein</fullName>
    </submittedName>
</protein>
<name>A0A176WK89_MARPO</name>
<dbReference type="Proteomes" id="UP000077202">
    <property type="component" value="Unassembled WGS sequence"/>
</dbReference>
<feature type="region of interest" description="Disordered" evidence="1">
    <location>
        <begin position="28"/>
        <end position="57"/>
    </location>
</feature>
<evidence type="ECO:0000256" key="1">
    <source>
        <dbReference type="SAM" id="MobiDB-lite"/>
    </source>
</evidence>
<evidence type="ECO:0000313" key="3">
    <source>
        <dbReference type="Proteomes" id="UP000077202"/>
    </source>
</evidence>
<feature type="compositionally biased region" description="Basic and acidic residues" evidence="1">
    <location>
        <begin position="45"/>
        <end position="57"/>
    </location>
</feature>
<reference evidence="2" key="1">
    <citation type="submission" date="2016-03" db="EMBL/GenBank/DDBJ databases">
        <title>Mechanisms controlling the formation of the plant cell surface in tip-growing cells are functionally conserved among land plants.</title>
        <authorList>
            <person name="Honkanen S."/>
            <person name="Jones V.A."/>
            <person name="Morieri G."/>
            <person name="Champion C."/>
            <person name="Hetherington A.J."/>
            <person name="Kelly S."/>
            <person name="Saint-Marcoux D."/>
            <person name="Proust H."/>
            <person name="Prescott H."/>
            <person name="Dolan L."/>
        </authorList>
    </citation>
    <scope>NUCLEOTIDE SEQUENCE [LARGE SCALE GENOMIC DNA]</scope>
    <source>
        <tissue evidence="2">Whole gametophyte</tissue>
    </source>
</reference>